<dbReference type="eggNOG" id="KOG0143">
    <property type="taxonomic scope" value="Eukaryota"/>
</dbReference>
<dbReference type="EMBL" id="KE345147">
    <property type="protein sequence ID" value="EXB94374.1"/>
    <property type="molecule type" value="Genomic_DNA"/>
</dbReference>
<feature type="domain" description="Fe2OG dioxygenase" evidence="11">
    <location>
        <begin position="171"/>
        <end position="291"/>
    </location>
</feature>
<evidence type="ECO:0000256" key="10">
    <source>
        <dbReference type="RuleBase" id="RU003682"/>
    </source>
</evidence>
<organism evidence="12 13">
    <name type="scientific">Morus notabilis</name>
    <dbReference type="NCBI Taxonomy" id="981085"/>
    <lineage>
        <taxon>Eukaryota</taxon>
        <taxon>Viridiplantae</taxon>
        <taxon>Streptophyta</taxon>
        <taxon>Embryophyta</taxon>
        <taxon>Tracheophyta</taxon>
        <taxon>Spermatophyta</taxon>
        <taxon>Magnoliopsida</taxon>
        <taxon>eudicotyledons</taxon>
        <taxon>Gunneridae</taxon>
        <taxon>Pentapetalae</taxon>
        <taxon>rosids</taxon>
        <taxon>fabids</taxon>
        <taxon>Rosales</taxon>
        <taxon>Moraceae</taxon>
        <taxon>Moreae</taxon>
        <taxon>Morus</taxon>
    </lineage>
</organism>
<dbReference type="EC" id="1.14.11.13" evidence="9"/>
<dbReference type="GO" id="GO:0046872">
    <property type="term" value="F:metal ion binding"/>
    <property type="evidence" value="ECO:0007669"/>
    <property type="project" value="UniProtKB-KW"/>
</dbReference>
<comment type="similarity">
    <text evidence="8">Belongs to the iron/ascorbate-dependent oxidoreductase family. GA2OX subfamily.</text>
</comment>
<protein>
    <recommendedName>
        <fullName evidence="9">gibberellin 2beta-dioxygenase</fullName>
        <ecNumber evidence="9">1.14.11.13</ecNumber>
    </recommendedName>
</protein>
<evidence type="ECO:0000313" key="12">
    <source>
        <dbReference type="EMBL" id="EXB94374.1"/>
    </source>
</evidence>
<evidence type="ECO:0000313" key="13">
    <source>
        <dbReference type="Proteomes" id="UP000030645"/>
    </source>
</evidence>
<dbReference type="PRINTS" id="PR00682">
    <property type="entry name" value="IPNSYNTHASE"/>
</dbReference>
<dbReference type="STRING" id="981085.W9S8N5"/>
<keyword evidence="4 10" id="KW-0560">Oxidoreductase</keyword>
<dbReference type="Pfam" id="PF03171">
    <property type="entry name" value="2OG-FeII_Oxy"/>
    <property type="match status" value="1"/>
</dbReference>
<dbReference type="FunFam" id="2.60.120.330:FF:000025">
    <property type="entry name" value="Gibberellin 2-beta-dioxygenase 2"/>
    <property type="match status" value="1"/>
</dbReference>
<evidence type="ECO:0000256" key="4">
    <source>
        <dbReference type="ARBA" id="ARBA00023002"/>
    </source>
</evidence>
<dbReference type="SUPFAM" id="SSF51197">
    <property type="entry name" value="Clavaminate synthase-like"/>
    <property type="match status" value="1"/>
</dbReference>
<keyword evidence="5 10" id="KW-0408">Iron</keyword>
<reference evidence="13" key="1">
    <citation type="submission" date="2013-01" db="EMBL/GenBank/DDBJ databases">
        <title>Draft Genome Sequence of a Mulberry Tree, Morus notabilis C.K. Schneid.</title>
        <authorList>
            <person name="He N."/>
            <person name="Zhao S."/>
        </authorList>
    </citation>
    <scope>NUCLEOTIDE SEQUENCE</scope>
</reference>
<dbReference type="GO" id="GO:0045543">
    <property type="term" value="F:gibberellin 2-beta-dioxygenase activity"/>
    <property type="evidence" value="ECO:0007669"/>
    <property type="project" value="UniProtKB-EC"/>
</dbReference>
<evidence type="ECO:0000256" key="7">
    <source>
        <dbReference type="ARBA" id="ARBA00052204"/>
    </source>
</evidence>
<comment type="pathway">
    <text evidence="1">Hormone biosynthesis.</text>
</comment>
<dbReference type="Gene3D" id="2.60.120.330">
    <property type="entry name" value="B-lactam Antibiotic, Isopenicillin N Synthase, Chain"/>
    <property type="match status" value="1"/>
</dbReference>
<dbReference type="InterPro" id="IPR026992">
    <property type="entry name" value="DIOX_N"/>
</dbReference>
<dbReference type="InterPro" id="IPR044861">
    <property type="entry name" value="IPNS-like_FE2OG_OXY"/>
</dbReference>
<gene>
    <name evidence="12" type="ORF">L484_005969</name>
</gene>
<keyword evidence="13" id="KW-1185">Reference proteome</keyword>
<evidence type="ECO:0000256" key="1">
    <source>
        <dbReference type="ARBA" id="ARBA00004972"/>
    </source>
</evidence>
<dbReference type="InterPro" id="IPR005123">
    <property type="entry name" value="Oxoglu/Fe-dep_dioxygenase_dom"/>
</dbReference>
<keyword evidence="2 10" id="KW-0479">Metal-binding</keyword>
<dbReference type="Pfam" id="PF14226">
    <property type="entry name" value="DIOX_N"/>
    <property type="match status" value="1"/>
</dbReference>
<dbReference type="OrthoDB" id="288590at2759"/>
<dbReference type="GO" id="GO:0009685">
    <property type="term" value="P:gibberellin metabolic process"/>
    <property type="evidence" value="ECO:0007669"/>
    <property type="project" value="UniProtKB-ARBA"/>
</dbReference>
<accession>W9S8N5</accession>
<dbReference type="Proteomes" id="UP000030645">
    <property type="component" value="Unassembled WGS sequence"/>
</dbReference>
<evidence type="ECO:0000256" key="8">
    <source>
        <dbReference type="ARBA" id="ARBA00061282"/>
    </source>
</evidence>
<dbReference type="PROSITE" id="PS51471">
    <property type="entry name" value="FE2OG_OXY"/>
    <property type="match status" value="1"/>
</dbReference>
<dbReference type="AlphaFoldDB" id="W9S8N5"/>
<evidence type="ECO:0000259" key="11">
    <source>
        <dbReference type="PROSITE" id="PS51471"/>
    </source>
</evidence>
<keyword evidence="3 12" id="KW-0223">Dioxygenase</keyword>
<dbReference type="KEGG" id="mnt:21389418"/>
<name>W9S8N5_9ROSA</name>
<evidence type="ECO:0000256" key="5">
    <source>
        <dbReference type="ARBA" id="ARBA00023004"/>
    </source>
</evidence>
<comment type="catalytic activity">
    <reaction evidence="7">
        <text>gibberellin A1 + 2-oxoglutarate + O2 = gibberellin A8 + succinate + CO2</text>
        <dbReference type="Rhea" id="RHEA:15005"/>
        <dbReference type="ChEBI" id="CHEBI:15379"/>
        <dbReference type="ChEBI" id="CHEBI:16526"/>
        <dbReference type="ChEBI" id="CHEBI:16810"/>
        <dbReference type="ChEBI" id="CHEBI:30031"/>
        <dbReference type="ChEBI" id="CHEBI:58524"/>
        <dbReference type="ChEBI" id="CHEBI:58594"/>
        <dbReference type="EC" id="1.14.11.13"/>
    </reaction>
</comment>
<dbReference type="PANTHER" id="PTHR47990">
    <property type="entry name" value="2-OXOGLUTARATE (2OG) AND FE(II)-DEPENDENT OXYGENASE SUPERFAMILY PROTEIN-RELATED"/>
    <property type="match status" value="1"/>
</dbReference>
<sequence>MVVPTPIYPIHNEKINDAIELPTIDLSCPERSEVSRLIVKACEEFGFFKVINHGVPNDIITKMEQESLNFFAKPMAEKQMAGPAKPFGYGCKNIGFNGDMGDVEYILLNTNPLSISHCSKIISNNPTSFSCAVSWYIEAVKGLACEILDLMGDGLLMSDRKLFSKLINHTDNDSLFRLNHYPNINTDHHDHHHHHHYHHHHSFKVGFGEHSDPQMLTLLRSNDVGGLQISLQDKVWVPVPPDPTAFLVNVGDVLQAMTNGRFVSVRHRVTNSYNDNDNNKSRMSMAYFAAPPLNAWIRAPTEVVVAQDKPCLFRPFTWAEYKRTAYSLRLNESRLNLFIVSKDCDDHIIKETIYNI</sequence>
<comment type="pathway">
    <text evidence="6">Plant hormone biosynthesis; gibberellin biosynthesis.</text>
</comment>
<evidence type="ECO:0000256" key="2">
    <source>
        <dbReference type="ARBA" id="ARBA00022723"/>
    </source>
</evidence>
<dbReference type="InterPro" id="IPR050231">
    <property type="entry name" value="Iron_ascorbate_oxido_reductase"/>
</dbReference>
<evidence type="ECO:0000256" key="3">
    <source>
        <dbReference type="ARBA" id="ARBA00022964"/>
    </source>
</evidence>
<dbReference type="InterPro" id="IPR027443">
    <property type="entry name" value="IPNS-like_sf"/>
</dbReference>
<evidence type="ECO:0000256" key="6">
    <source>
        <dbReference type="ARBA" id="ARBA00037909"/>
    </source>
</evidence>
<evidence type="ECO:0000256" key="9">
    <source>
        <dbReference type="ARBA" id="ARBA00066708"/>
    </source>
</evidence>
<proteinExistence type="inferred from homology"/>